<evidence type="ECO:0000313" key="1">
    <source>
        <dbReference type="EMBL" id="MDO3634469.1"/>
    </source>
</evidence>
<accession>A0ABT8UE39</accession>
<reference evidence="1" key="1">
    <citation type="submission" date="2023-07" db="EMBL/GenBank/DDBJ databases">
        <title>Mycolicibacterium sp. nov., a novel bacterial species.</title>
        <authorList>
            <person name="Cao Y."/>
        </authorList>
    </citation>
    <scope>NUCLEOTIDE SEQUENCE</scope>
    <source>
        <strain evidence="1">KC 300</strain>
    </source>
</reference>
<dbReference type="SUPFAM" id="SSF54427">
    <property type="entry name" value="NTF2-like"/>
    <property type="match status" value="1"/>
</dbReference>
<dbReference type="Gene3D" id="3.10.450.50">
    <property type="match status" value="1"/>
</dbReference>
<comment type="caution">
    <text evidence="1">The sequence shown here is derived from an EMBL/GenBank/DDBJ whole genome shotgun (WGS) entry which is preliminary data.</text>
</comment>
<dbReference type="EMBL" id="JAUMSQ010000006">
    <property type="protein sequence ID" value="MDO3634469.1"/>
    <property type="molecule type" value="Genomic_DNA"/>
</dbReference>
<dbReference type="InterPro" id="IPR009959">
    <property type="entry name" value="Cyclase_SnoaL-like"/>
</dbReference>
<dbReference type="RefSeq" id="WP_302912607.1">
    <property type="nucleotide sequence ID" value="NZ_JAUMSQ010000006.1"/>
</dbReference>
<gene>
    <name evidence="1" type="ORF">Q2100_01765</name>
</gene>
<dbReference type="Pfam" id="PF07366">
    <property type="entry name" value="SnoaL"/>
    <property type="match status" value="1"/>
</dbReference>
<organism evidence="1 2">
    <name type="scientific">Mycolicibacterium arseniciresistens</name>
    <dbReference type="NCBI Taxonomy" id="3062257"/>
    <lineage>
        <taxon>Bacteria</taxon>
        <taxon>Bacillati</taxon>
        <taxon>Actinomycetota</taxon>
        <taxon>Actinomycetes</taxon>
        <taxon>Mycobacteriales</taxon>
        <taxon>Mycobacteriaceae</taxon>
        <taxon>Mycolicibacterium</taxon>
    </lineage>
</organism>
<evidence type="ECO:0000313" key="2">
    <source>
        <dbReference type="Proteomes" id="UP001168823"/>
    </source>
</evidence>
<proteinExistence type="predicted"/>
<dbReference type="InterPro" id="IPR032710">
    <property type="entry name" value="NTF2-like_dom_sf"/>
</dbReference>
<dbReference type="Proteomes" id="UP001168823">
    <property type="component" value="Unassembled WGS sequence"/>
</dbReference>
<sequence length="133" mass="14868">MRSTTLVDAFWDEVWNAHDADAVDRFVADDVVIEAGGQEIAGKDNIRGWVKQFLDHVNDLRVDTIETFQDETGTRVTSRWALTGTNNGILGTAPDGKPVAPTGTAVWTVEDGKLQRGWIEQASFELYRYLLRT</sequence>
<name>A0ABT8UE39_9MYCO</name>
<protein>
    <submittedName>
        <fullName evidence="1">Ester cyclase</fullName>
    </submittedName>
</protein>
<keyword evidence="2" id="KW-1185">Reference proteome</keyword>